<reference evidence="19" key="2">
    <citation type="submission" date="2020-09" db="EMBL/GenBank/DDBJ databases">
        <authorList>
            <person name="Sun Q."/>
            <person name="Ohkuma M."/>
        </authorList>
    </citation>
    <scope>NUCLEOTIDE SEQUENCE</scope>
    <source>
        <strain evidence="19">JCM 14719</strain>
    </source>
</reference>
<comment type="function">
    <text evidence="13 15">Part of a heterotetrameric complex that catalyzes the two-step biosynthesis of anthranilate, an intermediate in the biosynthesis of L-tryptophan. In the first step, the glutamine-binding beta subunit (TrpG) of anthranilate synthase (AS) provides the glutamine amidotransferase activity which generates ammonia as a substrate that, along with chorismate, is used in the second step, catalyzed by the large alpha subunit of AS (TrpE) to produce anthranilate. In the absence of TrpG, TrpE can synthesize anthranilate directly from chorismate and high concentrations of ammonia.</text>
</comment>
<dbReference type="PRINTS" id="PR00095">
    <property type="entry name" value="ANTSNTHASEI"/>
</dbReference>
<keyword evidence="20" id="KW-1185">Reference proteome</keyword>
<gene>
    <name evidence="15" type="primary">trpE</name>
    <name evidence="19" type="ORF">GCM10007043_07450</name>
</gene>
<accession>A0A8J3F983</accession>
<evidence type="ECO:0000256" key="8">
    <source>
        <dbReference type="ARBA" id="ARBA00022723"/>
    </source>
</evidence>
<dbReference type="EMBL" id="BMOF01000010">
    <property type="protein sequence ID" value="GGJ96105.1"/>
    <property type="molecule type" value="Genomic_DNA"/>
</dbReference>
<evidence type="ECO:0000256" key="2">
    <source>
        <dbReference type="ARBA" id="ARBA00004873"/>
    </source>
</evidence>
<protein>
    <recommendedName>
        <fullName evidence="6 15">Anthranilate synthase component 1</fullName>
        <ecNumber evidence="5 15">4.1.3.27</ecNumber>
    </recommendedName>
</protein>
<evidence type="ECO:0000313" key="19">
    <source>
        <dbReference type="EMBL" id="GGJ96105.1"/>
    </source>
</evidence>
<dbReference type="InterPro" id="IPR019999">
    <property type="entry name" value="Anth_synth_I-like"/>
</dbReference>
<keyword evidence="9 15" id="KW-0822">Tryptophan biosynthesis</keyword>
<evidence type="ECO:0000256" key="15">
    <source>
        <dbReference type="RuleBase" id="RU364045"/>
    </source>
</evidence>
<dbReference type="GO" id="GO:0046872">
    <property type="term" value="F:metal ion binding"/>
    <property type="evidence" value="ECO:0007669"/>
    <property type="project" value="UniProtKB-KW"/>
</dbReference>
<keyword evidence="12 15" id="KW-0456">Lyase</keyword>
<dbReference type="InterPro" id="IPR005256">
    <property type="entry name" value="Anth_synth_I_PabB"/>
</dbReference>
<dbReference type="InterPro" id="IPR015890">
    <property type="entry name" value="Chorismate_C"/>
</dbReference>
<evidence type="ECO:0000259" key="18">
    <source>
        <dbReference type="Pfam" id="PF04715"/>
    </source>
</evidence>
<evidence type="ECO:0000256" key="6">
    <source>
        <dbReference type="ARBA" id="ARBA00020653"/>
    </source>
</evidence>
<feature type="domain" description="Anthranilate synthase component I N-terminal" evidence="18">
    <location>
        <begin position="61"/>
        <end position="200"/>
    </location>
</feature>
<feature type="region of interest" description="Disordered" evidence="16">
    <location>
        <begin position="534"/>
        <end position="569"/>
    </location>
</feature>
<dbReference type="GO" id="GO:0000162">
    <property type="term" value="P:L-tryptophan biosynthetic process"/>
    <property type="evidence" value="ECO:0007669"/>
    <property type="project" value="UniProtKB-UniPathway"/>
</dbReference>
<evidence type="ECO:0000256" key="13">
    <source>
        <dbReference type="ARBA" id="ARBA00025634"/>
    </source>
</evidence>
<dbReference type="PANTHER" id="PTHR11236:SF48">
    <property type="entry name" value="ISOCHORISMATE SYNTHASE MENF"/>
    <property type="match status" value="1"/>
</dbReference>
<keyword evidence="8 15" id="KW-0479">Metal-binding</keyword>
<dbReference type="UniPathway" id="UPA00035">
    <property type="reaction ID" value="UER00040"/>
</dbReference>
<evidence type="ECO:0000259" key="17">
    <source>
        <dbReference type="Pfam" id="PF00425"/>
    </source>
</evidence>
<evidence type="ECO:0000256" key="4">
    <source>
        <dbReference type="ARBA" id="ARBA00011575"/>
    </source>
</evidence>
<dbReference type="Proteomes" id="UP000637720">
    <property type="component" value="Unassembled WGS sequence"/>
</dbReference>
<evidence type="ECO:0000256" key="1">
    <source>
        <dbReference type="ARBA" id="ARBA00001946"/>
    </source>
</evidence>
<comment type="caution">
    <text evidence="19">The sequence shown here is derived from an EMBL/GenBank/DDBJ whole genome shotgun (WGS) entry which is preliminary data.</text>
</comment>
<dbReference type="Gene3D" id="3.60.120.10">
    <property type="entry name" value="Anthranilate synthase"/>
    <property type="match status" value="1"/>
</dbReference>
<name>A0A8J3F983_9BACI</name>
<evidence type="ECO:0000256" key="11">
    <source>
        <dbReference type="ARBA" id="ARBA00023141"/>
    </source>
</evidence>
<evidence type="ECO:0000256" key="14">
    <source>
        <dbReference type="ARBA" id="ARBA00047683"/>
    </source>
</evidence>
<comment type="similarity">
    <text evidence="3 15">Belongs to the anthranilate synthase component I family.</text>
</comment>
<proteinExistence type="inferred from homology"/>
<dbReference type="InterPro" id="IPR006805">
    <property type="entry name" value="Anth_synth_I_N"/>
</dbReference>
<reference evidence="19" key="1">
    <citation type="journal article" date="2014" name="Int. J. Syst. Evol. Microbiol.">
        <title>Complete genome sequence of Corynebacterium casei LMG S-19264T (=DSM 44701T), isolated from a smear-ripened cheese.</title>
        <authorList>
            <consortium name="US DOE Joint Genome Institute (JGI-PGF)"/>
            <person name="Walter F."/>
            <person name="Albersmeier A."/>
            <person name="Kalinowski J."/>
            <person name="Ruckert C."/>
        </authorList>
    </citation>
    <scope>NUCLEOTIDE SEQUENCE</scope>
    <source>
        <strain evidence="19">JCM 14719</strain>
    </source>
</reference>
<feature type="compositionally biased region" description="Basic and acidic residues" evidence="16">
    <location>
        <begin position="544"/>
        <end position="560"/>
    </location>
</feature>
<dbReference type="GO" id="GO:0004049">
    <property type="term" value="F:anthranilate synthase activity"/>
    <property type="evidence" value="ECO:0007669"/>
    <property type="project" value="UniProtKB-EC"/>
</dbReference>
<dbReference type="Pfam" id="PF00425">
    <property type="entry name" value="Chorismate_bind"/>
    <property type="match status" value="1"/>
</dbReference>
<dbReference type="RefSeq" id="WP_229725667.1">
    <property type="nucleotide sequence ID" value="NZ_BMOF01000010.1"/>
</dbReference>
<evidence type="ECO:0000256" key="16">
    <source>
        <dbReference type="SAM" id="MobiDB-lite"/>
    </source>
</evidence>
<feature type="domain" description="Chorismate-utilising enzyme C-terminal" evidence="17">
    <location>
        <begin position="268"/>
        <end position="521"/>
    </location>
</feature>
<organism evidence="19 20">
    <name type="scientific">Calditerricola satsumensis</name>
    <dbReference type="NCBI Taxonomy" id="373054"/>
    <lineage>
        <taxon>Bacteria</taxon>
        <taxon>Bacillati</taxon>
        <taxon>Bacillota</taxon>
        <taxon>Bacilli</taxon>
        <taxon>Bacillales</taxon>
        <taxon>Bacillaceae</taxon>
        <taxon>Calditerricola</taxon>
    </lineage>
</organism>
<evidence type="ECO:0000256" key="5">
    <source>
        <dbReference type="ARBA" id="ARBA00012266"/>
    </source>
</evidence>
<evidence type="ECO:0000256" key="12">
    <source>
        <dbReference type="ARBA" id="ARBA00023239"/>
    </source>
</evidence>
<evidence type="ECO:0000256" key="9">
    <source>
        <dbReference type="ARBA" id="ARBA00022822"/>
    </source>
</evidence>
<keyword evidence="11 15" id="KW-0057">Aromatic amino acid biosynthesis</keyword>
<evidence type="ECO:0000313" key="20">
    <source>
        <dbReference type="Proteomes" id="UP000637720"/>
    </source>
</evidence>
<evidence type="ECO:0000256" key="10">
    <source>
        <dbReference type="ARBA" id="ARBA00022842"/>
    </source>
</evidence>
<sequence>MSGIVPVSFSPASTTERLLSLSLFEHRFGEVIFLFAPSFVECLAYAPRYAAVPVAFTLFGDTETPVSLYARVRGPDTFLLESVEDGRHWGRYSFLGLAPRLRLHVRDGRARLVTREGQQTVAEGSPLALIRRLLARYRSPLVPVLPPFTGGLVGYFAYDWARYAEPRLPRHAAADLPTDDAVLLLADRVVAVDHLTHRIHVIGQLPLPPGATRAELARAYDALCQELADIAAGLFVRSVADPFPPAAFGQGAPVDVPLADRLESNMSRDAFLAAVRKAKDYIAAGDIFQVVLSQRFAVETATDPFAVYRVARAQSPSPYLFYLELQGCTLVGASPEMLVRVAGDRVETRPIAGTRPRGQTPEEDARLEAELLADEKERAEHVMLVDLARNDVGRVARTGTVDVARFMAVERYSHVMHLVSTVTGRLREGQDALDALLACFPAGTLSGAPKVRAMEIIAELEPCARGPYGGAVGYLAFNGNLDTCIAIRTALFAGHRAYVQAGAGIVADSVPEREYDETVNKAKAMLRALEEAEGWAREAGAQGEPRERERGEPREEELSRAETVSSSRR</sequence>
<dbReference type="PANTHER" id="PTHR11236">
    <property type="entry name" value="AMINOBENZOATE/ANTHRANILATE SYNTHASE"/>
    <property type="match status" value="1"/>
</dbReference>
<dbReference type="EC" id="4.1.3.27" evidence="5 15"/>
<keyword evidence="7 15" id="KW-0028">Amino-acid biosynthesis</keyword>
<dbReference type="NCBIfam" id="TIGR00564">
    <property type="entry name" value="trpE_most"/>
    <property type="match status" value="1"/>
</dbReference>
<dbReference type="SUPFAM" id="SSF56322">
    <property type="entry name" value="ADC synthase"/>
    <property type="match status" value="1"/>
</dbReference>
<comment type="catalytic activity">
    <reaction evidence="14 15">
        <text>chorismate + L-glutamine = anthranilate + pyruvate + L-glutamate + H(+)</text>
        <dbReference type="Rhea" id="RHEA:21732"/>
        <dbReference type="ChEBI" id="CHEBI:15361"/>
        <dbReference type="ChEBI" id="CHEBI:15378"/>
        <dbReference type="ChEBI" id="CHEBI:16567"/>
        <dbReference type="ChEBI" id="CHEBI:29748"/>
        <dbReference type="ChEBI" id="CHEBI:29985"/>
        <dbReference type="ChEBI" id="CHEBI:58359"/>
        <dbReference type="EC" id="4.1.3.27"/>
    </reaction>
</comment>
<evidence type="ECO:0000256" key="3">
    <source>
        <dbReference type="ARBA" id="ARBA00009562"/>
    </source>
</evidence>
<dbReference type="AlphaFoldDB" id="A0A8J3F983"/>
<dbReference type="Pfam" id="PF04715">
    <property type="entry name" value="Anth_synt_I_N"/>
    <property type="match status" value="1"/>
</dbReference>
<comment type="pathway">
    <text evidence="2 15">Amino-acid biosynthesis; L-tryptophan biosynthesis; L-tryptophan from chorismate: step 1/5.</text>
</comment>
<dbReference type="InterPro" id="IPR005801">
    <property type="entry name" value="ADC_synthase"/>
</dbReference>
<comment type="subunit">
    <text evidence="4 15">Heterotetramer consisting of two non-identical subunits: a beta subunit (TrpG) and a large alpha subunit (TrpE).</text>
</comment>
<keyword evidence="10 15" id="KW-0460">Magnesium</keyword>
<evidence type="ECO:0000256" key="7">
    <source>
        <dbReference type="ARBA" id="ARBA00022605"/>
    </source>
</evidence>
<comment type="cofactor">
    <cofactor evidence="1 15">
        <name>Mg(2+)</name>
        <dbReference type="ChEBI" id="CHEBI:18420"/>
    </cofactor>
</comment>